<reference evidence="1 2" key="1">
    <citation type="submission" date="2019-05" db="EMBL/GenBank/DDBJ databases">
        <title>Pseudomonas sp. SC006 isolated from lettuce that can produce HBGAs.</title>
        <authorList>
            <person name="Wang D."/>
            <person name="Liao N."/>
            <person name="Liu D."/>
            <person name="Zhang Z."/>
            <person name="Zou S."/>
        </authorList>
    </citation>
    <scope>NUCLEOTIDE SEQUENCE [LARGE SCALE GENOMIC DNA]</scope>
    <source>
        <strain evidence="1 2">SC006</strain>
    </source>
</reference>
<proteinExistence type="predicted"/>
<comment type="caution">
    <text evidence="1">The sequence shown here is derived from an EMBL/GenBank/DDBJ whole genome shotgun (WGS) entry which is preliminary data.</text>
</comment>
<dbReference type="InterPro" id="IPR045964">
    <property type="entry name" value="DUF6384"/>
</dbReference>
<keyword evidence="2" id="KW-1185">Reference proteome</keyword>
<dbReference type="OrthoDB" id="8758353at2"/>
<gene>
    <name evidence="1" type="ORF">FEM01_07355</name>
</gene>
<name>A0A5R8ZC45_9PSED</name>
<dbReference type="AlphaFoldDB" id="A0A5R8ZC45"/>
<dbReference type="Proteomes" id="UP000309819">
    <property type="component" value="Unassembled WGS sequence"/>
</dbReference>
<dbReference type="EMBL" id="VAUO01000002">
    <property type="protein sequence ID" value="TLP63300.1"/>
    <property type="molecule type" value="Genomic_DNA"/>
</dbReference>
<protein>
    <submittedName>
        <fullName evidence="1">Uncharacterized protein</fullName>
    </submittedName>
</protein>
<dbReference type="Pfam" id="PF19911">
    <property type="entry name" value="DUF6384"/>
    <property type="match status" value="1"/>
</dbReference>
<dbReference type="RefSeq" id="WP_138218774.1">
    <property type="nucleotide sequence ID" value="NZ_VAUO01000002.1"/>
</dbReference>
<sequence>MRPGSLSEQMGAIAIVDALRLQQRQLQEHLDLPQRRAEVAARIRDHYRHQGTTCDDALIDQGVRAFFARRLVFEAPALPWWQRWLADVCFHRAILPYLLVLVLLCGGGLLAKYLDTPRAPSVPSNAGHLAATPPAAPQAPAEQYARLEQYRQLIGKLEAMPLPEDVRAKLLPWAHTLGNVVSEHAPAKADEALHELQVYSDYTASALHLEVPGADQMSGYERCTQAACQAGTEDGKAWFLTFQARNAQGQRVTMPMVDPATGKIALAEVYGVQVSRAEYLKAQQAKQASGQIDNPAIGSKQAYSLKRVFDKRVQRGGRFDNPAEASQYITASF</sequence>
<evidence type="ECO:0000313" key="2">
    <source>
        <dbReference type="Proteomes" id="UP000309819"/>
    </source>
</evidence>
<accession>A0A5R8ZC45</accession>
<organism evidence="1 2">
    <name type="scientific">Pseudomonas mosselii</name>
    <dbReference type="NCBI Taxonomy" id="78327"/>
    <lineage>
        <taxon>Bacteria</taxon>
        <taxon>Pseudomonadati</taxon>
        <taxon>Pseudomonadota</taxon>
        <taxon>Gammaproteobacteria</taxon>
        <taxon>Pseudomonadales</taxon>
        <taxon>Pseudomonadaceae</taxon>
        <taxon>Pseudomonas</taxon>
    </lineage>
</organism>
<evidence type="ECO:0000313" key="1">
    <source>
        <dbReference type="EMBL" id="TLP63300.1"/>
    </source>
</evidence>